<proteinExistence type="predicted"/>
<name>A0A9E8NIB7_9BACT</name>
<protein>
    <recommendedName>
        <fullName evidence="3">Lipoprotein</fullName>
    </recommendedName>
</protein>
<accession>A0A9E8NIB7</accession>
<evidence type="ECO:0000313" key="2">
    <source>
        <dbReference type="Proteomes" id="UP001164653"/>
    </source>
</evidence>
<reference evidence="1" key="1">
    <citation type="submission" date="2022-11" db="EMBL/GenBank/DDBJ databases">
        <title>Dyadobacter pollutisoli sp. nov., isolated from plastic dumped soil.</title>
        <authorList>
            <person name="Kim J.M."/>
            <person name="Kim K.R."/>
            <person name="Lee J.K."/>
            <person name="Hao L."/>
            <person name="Jeon C.O."/>
        </authorList>
    </citation>
    <scope>NUCLEOTIDE SEQUENCE</scope>
    <source>
        <strain evidence="1">U1</strain>
    </source>
</reference>
<dbReference type="PROSITE" id="PS51257">
    <property type="entry name" value="PROKAR_LIPOPROTEIN"/>
    <property type="match status" value="1"/>
</dbReference>
<organism evidence="1 2">
    <name type="scientific">Dyadobacter pollutisoli</name>
    <dbReference type="NCBI Taxonomy" id="2910158"/>
    <lineage>
        <taxon>Bacteria</taxon>
        <taxon>Pseudomonadati</taxon>
        <taxon>Bacteroidota</taxon>
        <taxon>Cytophagia</taxon>
        <taxon>Cytophagales</taxon>
        <taxon>Spirosomataceae</taxon>
        <taxon>Dyadobacter</taxon>
    </lineage>
</organism>
<dbReference type="Proteomes" id="UP001164653">
    <property type="component" value="Chromosome"/>
</dbReference>
<keyword evidence="2" id="KW-1185">Reference proteome</keyword>
<dbReference type="KEGG" id="dpf:ON006_11485"/>
<evidence type="ECO:0008006" key="3">
    <source>
        <dbReference type="Google" id="ProtNLM"/>
    </source>
</evidence>
<gene>
    <name evidence="1" type="ORF">ON006_11485</name>
</gene>
<sequence length="222" mass="24145">MKSYIYLILVVAALLGCIHSAPIPDELKASAPDFGTSKMRPYGETFTYPAGIKVIGKPHWDLECIDEARKQKRVFGSGSAVHFCIQLANTTGSPIVVVFPPGTVFISESIESQNGILVQGISMEVPPQSAPVFHIFNNCINADRDITDYNVTFEPVPIISDLEGIAELTMLLADKRINSEDYNYSIIPSEISVPIQIAVNDVAHTGELSAASREAIGKLPRK</sequence>
<dbReference type="AlphaFoldDB" id="A0A9E8NIB7"/>
<evidence type="ECO:0000313" key="1">
    <source>
        <dbReference type="EMBL" id="WAC14559.1"/>
    </source>
</evidence>
<dbReference type="EMBL" id="CP112998">
    <property type="protein sequence ID" value="WAC14559.1"/>
    <property type="molecule type" value="Genomic_DNA"/>
</dbReference>
<dbReference type="RefSeq" id="WP_244819928.1">
    <property type="nucleotide sequence ID" value="NZ_CP112998.1"/>
</dbReference>